<evidence type="ECO:0000313" key="2">
    <source>
        <dbReference type="Proteomes" id="UP000182257"/>
    </source>
</evidence>
<evidence type="ECO:0000313" key="1">
    <source>
        <dbReference type="EMBL" id="SEA87833.1"/>
    </source>
</evidence>
<organism evidence="1 2">
    <name type="scientific">Xylanibacter ruminicola</name>
    <name type="common">Prevotella ruminicola</name>
    <dbReference type="NCBI Taxonomy" id="839"/>
    <lineage>
        <taxon>Bacteria</taxon>
        <taxon>Pseudomonadati</taxon>
        <taxon>Bacteroidota</taxon>
        <taxon>Bacteroidia</taxon>
        <taxon>Bacteroidales</taxon>
        <taxon>Prevotellaceae</taxon>
        <taxon>Xylanibacter</taxon>
    </lineage>
</organism>
<accession>A0A1H4ERY8</accession>
<protein>
    <recommendedName>
        <fullName evidence="3">Glycosyltransferase family 52</fullName>
    </recommendedName>
</protein>
<dbReference type="RefSeq" id="WP_074762139.1">
    <property type="nucleotide sequence ID" value="NZ_FNRF01000006.1"/>
</dbReference>
<evidence type="ECO:0008006" key="3">
    <source>
        <dbReference type="Google" id="ProtNLM"/>
    </source>
</evidence>
<sequence>MKKNLQSSNPFGLWTPSVFAVSSPLQVLCAAAVIRQLEIKDYKIVVCYQKGDPRNEQLWSILDHFEMYNRTLMQLNRTNVFFYKFRSKFHHKNKYKRLFIGDFRGYYDFILGSSFVSDSADIVYLDDGNVTLSLFNNVFTEPMPQVWKTFLANVASRRNFGLNKNFLSLYGDVHNPKYNILPLHLEYVTCNNEKSDVQLSGVYIVGTNIDRYCDPLGILKETFVKKLGELMSCLRKEYRNETITYIPHGCDRSEYARILCQRFGCEFRRPEMMVEMELLGNKCQPLAIYGFTSSALFNLKKMFPQTRVVNILYHSEDNKFFEEYRMISNYYSLNGIEMVEQEL</sequence>
<dbReference type="AlphaFoldDB" id="A0A1H4ERY8"/>
<dbReference type="EMBL" id="FNRF01000006">
    <property type="protein sequence ID" value="SEA87833.1"/>
    <property type="molecule type" value="Genomic_DNA"/>
</dbReference>
<gene>
    <name evidence="1" type="ORF">SAMN05216462_2925</name>
</gene>
<name>A0A1H4ERY8_XYLRU</name>
<reference evidence="1 2" key="1">
    <citation type="submission" date="2016-10" db="EMBL/GenBank/DDBJ databases">
        <authorList>
            <person name="de Groot N.N."/>
        </authorList>
    </citation>
    <scope>NUCLEOTIDE SEQUENCE [LARGE SCALE GENOMIC DNA]</scope>
    <source>
        <strain evidence="1 2">D31d</strain>
    </source>
</reference>
<dbReference type="Proteomes" id="UP000182257">
    <property type="component" value="Unassembled WGS sequence"/>
</dbReference>
<proteinExistence type="predicted"/>
<dbReference type="OrthoDB" id="1079807at2"/>